<feature type="chain" id="PRO_5045885745" description="DUF1344 domain-containing protein" evidence="2">
    <location>
        <begin position="25"/>
        <end position="112"/>
    </location>
</feature>
<sequence length="112" mass="11768">MKKKVVMMVVTMAMAAAMMTGCGAKGDTASQTTQESQTADASTMSGTLDEVKDFMFVVTDAQGASYAFTFDGEKPAGLDDAKIGDKVTVTYTGEISEVDPFEGEVLSVEVSK</sequence>
<name>A0ABV1I054_9FIRM</name>
<dbReference type="EMBL" id="JBBMFC010000004">
    <property type="protein sequence ID" value="MEQ2577795.1"/>
    <property type="molecule type" value="Genomic_DNA"/>
</dbReference>
<feature type="signal peptide" evidence="2">
    <location>
        <begin position="1"/>
        <end position="24"/>
    </location>
</feature>
<evidence type="ECO:0000313" key="4">
    <source>
        <dbReference type="Proteomes" id="UP001470288"/>
    </source>
</evidence>
<dbReference type="Proteomes" id="UP001470288">
    <property type="component" value="Unassembled WGS sequence"/>
</dbReference>
<evidence type="ECO:0008006" key="5">
    <source>
        <dbReference type="Google" id="ProtNLM"/>
    </source>
</evidence>
<reference evidence="3 4" key="1">
    <citation type="submission" date="2024-03" db="EMBL/GenBank/DDBJ databases">
        <title>Human intestinal bacterial collection.</title>
        <authorList>
            <person name="Pauvert C."/>
            <person name="Hitch T.C.A."/>
            <person name="Clavel T."/>
        </authorList>
    </citation>
    <scope>NUCLEOTIDE SEQUENCE [LARGE SCALE GENOMIC DNA]</scope>
    <source>
        <strain evidence="3 4">CLA-AA-H78B</strain>
    </source>
</reference>
<comment type="caution">
    <text evidence="3">The sequence shown here is derived from an EMBL/GenBank/DDBJ whole genome shotgun (WGS) entry which is preliminary data.</text>
</comment>
<accession>A0ABV1I054</accession>
<gene>
    <name evidence="3" type="ORF">WMO62_02925</name>
</gene>
<protein>
    <recommendedName>
        <fullName evidence="5">DUF1344 domain-containing protein</fullName>
    </recommendedName>
</protein>
<keyword evidence="4" id="KW-1185">Reference proteome</keyword>
<proteinExistence type="predicted"/>
<organism evidence="3 4">
    <name type="scientific">Hominiventricola aquisgranensis</name>
    <dbReference type="NCBI Taxonomy" id="3133164"/>
    <lineage>
        <taxon>Bacteria</taxon>
        <taxon>Bacillati</taxon>
        <taxon>Bacillota</taxon>
        <taxon>Clostridia</taxon>
        <taxon>Lachnospirales</taxon>
        <taxon>Lachnospiraceae</taxon>
        <taxon>Hominiventricola</taxon>
    </lineage>
</organism>
<evidence type="ECO:0000256" key="1">
    <source>
        <dbReference type="SAM" id="MobiDB-lite"/>
    </source>
</evidence>
<feature type="region of interest" description="Disordered" evidence="1">
    <location>
        <begin position="23"/>
        <end position="44"/>
    </location>
</feature>
<dbReference type="RefSeq" id="WP_118509727.1">
    <property type="nucleotide sequence ID" value="NZ_JBBMFC010000004.1"/>
</dbReference>
<evidence type="ECO:0000256" key="2">
    <source>
        <dbReference type="SAM" id="SignalP"/>
    </source>
</evidence>
<evidence type="ECO:0000313" key="3">
    <source>
        <dbReference type="EMBL" id="MEQ2577795.1"/>
    </source>
</evidence>
<dbReference type="PROSITE" id="PS51257">
    <property type="entry name" value="PROKAR_LIPOPROTEIN"/>
    <property type="match status" value="1"/>
</dbReference>
<feature type="compositionally biased region" description="Low complexity" evidence="1">
    <location>
        <begin position="27"/>
        <end position="43"/>
    </location>
</feature>
<keyword evidence="2" id="KW-0732">Signal</keyword>